<gene>
    <name evidence="1" type="primary">pmpB</name>
    <name evidence="1" type="ORF">SPIL2461_LOCUS7549</name>
</gene>
<dbReference type="Proteomes" id="UP000649617">
    <property type="component" value="Unassembled WGS sequence"/>
</dbReference>
<dbReference type="OrthoDB" id="444128at2759"/>
<dbReference type="AlphaFoldDB" id="A0A812PAY0"/>
<evidence type="ECO:0000313" key="2">
    <source>
        <dbReference type="Proteomes" id="UP000649617"/>
    </source>
</evidence>
<reference evidence="1" key="1">
    <citation type="submission" date="2021-02" db="EMBL/GenBank/DDBJ databases">
        <authorList>
            <person name="Dougan E. K."/>
            <person name="Rhodes N."/>
            <person name="Thang M."/>
            <person name="Chan C."/>
        </authorList>
    </citation>
    <scope>NUCLEOTIDE SEQUENCE</scope>
</reference>
<proteinExistence type="predicted"/>
<organism evidence="1 2">
    <name type="scientific">Symbiodinium pilosum</name>
    <name type="common">Dinoflagellate</name>
    <dbReference type="NCBI Taxonomy" id="2952"/>
    <lineage>
        <taxon>Eukaryota</taxon>
        <taxon>Sar</taxon>
        <taxon>Alveolata</taxon>
        <taxon>Dinophyceae</taxon>
        <taxon>Suessiales</taxon>
        <taxon>Symbiodiniaceae</taxon>
        <taxon>Symbiodinium</taxon>
    </lineage>
</organism>
<name>A0A812PAY0_SYMPI</name>
<protein>
    <submittedName>
        <fullName evidence="1">PmpB protein</fullName>
    </submittedName>
</protein>
<keyword evidence="2" id="KW-1185">Reference proteome</keyword>
<accession>A0A812PAY0</accession>
<evidence type="ECO:0000313" key="1">
    <source>
        <dbReference type="EMBL" id="CAE7326384.1"/>
    </source>
</evidence>
<sequence>VDTSYWVCSFANNQWDIAGELGGTIMESAFARTLKSPIKGVAMVLDHEVQPLTRVWCLFEFLLSKQLQLELLFTTDLGVVGDDGCTSFDIALELGNKIESLQVANCLASSELDKARIFEFIVESLGSLESMDNQIRSLMGQMLKKNLVNVGLATNSLLHRLGQS</sequence>
<dbReference type="EMBL" id="CAJNIZ010011908">
    <property type="protein sequence ID" value="CAE7326384.1"/>
    <property type="molecule type" value="Genomic_DNA"/>
</dbReference>
<comment type="caution">
    <text evidence="1">The sequence shown here is derived from an EMBL/GenBank/DDBJ whole genome shotgun (WGS) entry which is preliminary data.</text>
</comment>
<feature type="non-terminal residue" evidence="1">
    <location>
        <position position="164"/>
    </location>
</feature>